<dbReference type="EMBL" id="JEMU01000004">
    <property type="protein sequence ID" value="KAJ03853.1"/>
    <property type="molecule type" value="Genomic_DNA"/>
</dbReference>
<dbReference type="eggNOG" id="COG3453">
    <property type="taxonomic scope" value="Bacteria"/>
</dbReference>
<name>A0A061SVL2_9RHOB</name>
<gene>
    <name evidence="2" type="ORF">PM02_05935</name>
</gene>
<dbReference type="GO" id="GO:0016787">
    <property type="term" value="F:hydrolase activity"/>
    <property type="evidence" value="ECO:0007669"/>
    <property type="project" value="InterPro"/>
</dbReference>
<comment type="caution">
    <text evidence="2">The sequence shown here is derived from an EMBL/GenBank/DDBJ whole genome shotgun (WGS) entry which is preliminary data.</text>
</comment>
<keyword evidence="3" id="KW-1185">Reference proteome</keyword>
<dbReference type="RefSeq" id="WP_037906219.1">
    <property type="nucleotide sequence ID" value="NZ_CP068998.1"/>
</dbReference>
<evidence type="ECO:0000259" key="1">
    <source>
        <dbReference type="Pfam" id="PF04273"/>
    </source>
</evidence>
<reference evidence="2 3" key="1">
    <citation type="journal article" date="2014" name="Genome Announc.">
        <title>Draft Genome Sequences of Two Isolates of the Roseobacter Group, Sulfitobacter sp. Strains 3SOLIMAR09 and 1FIGIMAR09, from Harbors of Mallorca Island (Mediterranean Sea).</title>
        <authorList>
            <person name="Mas-Llado M."/>
            <person name="Pina-Villalonga J.M."/>
            <person name="Brunet-Galmes I."/>
            <person name="Nogales B."/>
            <person name="Bosch R."/>
        </authorList>
    </citation>
    <scope>NUCLEOTIDE SEQUENCE [LARGE SCALE GENOMIC DNA]</scope>
    <source>
        <strain evidence="2 3">1FIGIMAR09</strain>
    </source>
</reference>
<dbReference type="InterPro" id="IPR029021">
    <property type="entry name" value="Prot-tyrosine_phosphatase-like"/>
</dbReference>
<dbReference type="GeneID" id="72439371"/>
<dbReference type="SUPFAM" id="SSF52799">
    <property type="entry name" value="(Phosphotyrosine protein) phosphatases II"/>
    <property type="match status" value="1"/>
</dbReference>
<dbReference type="InterPro" id="IPR005939">
    <property type="entry name" value="BLH_phosphatase-like"/>
</dbReference>
<organism evidence="2 3">
    <name type="scientific">Sulfitobacter mediterraneus</name>
    <dbReference type="NCBI Taxonomy" id="83219"/>
    <lineage>
        <taxon>Bacteria</taxon>
        <taxon>Pseudomonadati</taxon>
        <taxon>Pseudomonadota</taxon>
        <taxon>Alphaproteobacteria</taxon>
        <taxon>Rhodobacterales</taxon>
        <taxon>Roseobacteraceae</taxon>
        <taxon>Sulfitobacter</taxon>
    </lineage>
</organism>
<sequence length="160" mass="17850">MTAEQDILNWRRWDTRISLSGQPTEGQLSTLAQSGVVQIINLGPHSNDGALDDEAASVAQRGMEYVYIPVDFSNPTEADWTAFCAAIEAAPDAPLHVHCIYNARVSAFFYRFALEGRGGDVDMAFKLMDGIWRPGGVWARFIGKPEDADKPNRYLDYDYD</sequence>
<dbReference type="Gene3D" id="3.90.190.10">
    <property type="entry name" value="Protein tyrosine phosphatase superfamily"/>
    <property type="match status" value="1"/>
</dbReference>
<evidence type="ECO:0000313" key="2">
    <source>
        <dbReference type="EMBL" id="KAJ03853.1"/>
    </source>
</evidence>
<proteinExistence type="predicted"/>
<dbReference type="CDD" id="cd14503">
    <property type="entry name" value="PTP-bact"/>
    <property type="match status" value="1"/>
</dbReference>
<dbReference type="Proteomes" id="UP000027337">
    <property type="component" value="Unassembled WGS sequence"/>
</dbReference>
<dbReference type="Pfam" id="PF04273">
    <property type="entry name" value="BLH_phosphatase"/>
    <property type="match status" value="1"/>
</dbReference>
<feature type="domain" description="Beta-lactamase hydrolase-like protein phosphatase-like" evidence="1">
    <location>
        <begin position="16"/>
        <end position="106"/>
    </location>
</feature>
<evidence type="ECO:0000313" key="3">
    <source>
        <dbReference type="Proteomes" id="UP000027337"/>
    </source>
</evidence>
<dbReference type="AlphaFoldDB" id="A0A061SVL2"/>
<accession>A0A061SVL2</accession>
<protein>
    <recommendedName>
        <fullName evidence="1">Beta-lactamase hydrolase-like protein phosphatase-like domain-containing protein</fullName>
    </recommendedName>
</protein>